<evidence type="ECO:0000313" key="2">
    <source>
        <dbReference type="Proteomes" id="UP000198515"/>
    </source>
</evidence>
<gene>
    <name evidence="1" type="ORF">GA0061070_10452</name>
</gene>
<evidence type="ECO:0000313" key="1">
    <source>
        <dbReference type="EMBL" id="SCC60327.1"/>
    </source>
</evidence>
<reference evidence="2" key="1">
    <citation type="submission" date="2016-08" db="EMBL/GenBank/DDBJ databases">
        <authorList>
            <person name="Varghese N."/>
            <person name="Submissions Spin"/>
        </authorList>
    </citation>
    <scope>NUCLEOTIDE SEQUENCE [LARGE SCALE GENOMIC DNA]</scope>
    <source>
        <strain evidence="2">REICA_142</strain>
    </source>
</reference>
<name>A0A1C4FWD5_9ENTR</name>
<sequence>MRVKNKKTIMVLAVAGCVLLAYWLWLSLRPVEIVAIHHRSSGFSDVLVTNFPPTDKGKINWWLKNKDMLKDKYAALKTDSDGSFYITFWLFGDGYKEEGKYDRLCFSDMKVKENCIDKNRVFSVETVNNGDTFFTVSDAIYLMENNGEMTKVKYK</sequence>
<proteinExistence type="predicted"/>
<dbReference type="OrthoDB" id="5873202at2"/>
<dbReference type="EMBL" id="FMBC01000045">
    <property type="protein sequence ID" value="SCC60327.1"/>
    <property type="molecule type" value="Genomic_DNA"/>
</dbReference>
<dbReference type="Pfam" id="PF06092">
    <property type="entry name" value="DUF943"/>
    <property type="match status" value="1"/>
</dbReference>
<dbReference type="InterPro" id="IPR010351">
    <property type="entry name" value="DUF943"/>
</dbReference>
<dbReference type="Proteomes" id="UP000198515">
    <property type="component" value="Unassembled WGS sequence"/>
</dbReference>
<organism evidence="1 2">
    <name type="scientific">Kosakonia oryziphila</name>
    <dbReference type="NCBI Taxonomy" id="1005667"/>
    <lineage>
        <taxon>Bacteria</taxon>
        <taxon>Pseudomonadati</taxon>
        <taxon>Pseudomonadota</taxon>
        <taxon>Gammaproteobacteria</taxon>
        <taxon>Enterobacterales</taxon>
        <taxon>Enterobacteriaceae</taxon>
        <taxon>Kosakonia</taxon>
    </lineage>
</organism>
<dbReference type="AlphaFoldDB" id="A0A1C4FWD5"/>
<protein>
    <submittedName>
        <fullName evidence="1">Putative membrane protein</fullName>
    </submittedName>
</protein>
<keyword evidence="2" id="KW-1185">Reference proteome</keyword>
<dbReference type="RefSeq" id="WP_090137498.1">
    <property type="nucleotide sequence ID" value="NZ_FMBC01000045.1"/>
</dbReference>
<accession>A0A1C4FWD5</accession>